<dbReference type="InterPro" id="IPR007094">
    <property type="entry name" value="RNA-dir_pol_PSvirus"/>
</dbReference>
<evidence type="ECO:0000256" key="1">
    <source>
        <dbReference type="ARBA" id="ARBA00010455"/>
    </source>
</evidence>
<dbReference type="GO" id="GO:0000166">
    <property type="term" value="F:nucleotide binding"/>
    <property type="evidence" value="ECO:0007669"/>
    <property type="project" value="UniProtKB-KW"/>
</dbReference>
<evidence type="ECO:0000256" key="2">
    <source>
        <dbReference type="ARBA" id="ARBA00022484"/>
    </source>
</evidence>
<reference evidence="10" key="1">
    <citation type="submission" date="2019-10" db="EMBL/GenBank/DDBJ databases">
        <title>The virome associated to Eryshiphales from vegetable crops in Italy.</title>
        <authorList>
            <person name="Chiapello M."/>
            <person name="Turina M."/>
        </authorList>
    </citation>
    <scope>NUCLEOTIDE SEQUENCE</scope>
    <source>
        <strain evidence="10">PM-A_DN30818</strain>
    </source>
</reference>
<dbReference type="Pfam" id="PF02123">
    <property type="entry name" value="RdRP_4"/>
    <property type="match status" value="1"/>
</dbReference>
<evidence type="ECO:0000259" key="9">
    <source>
        <dbReference type="PROSITE" id="PS50507"/>
    </source>
</evidence>
<dbReference type="GO" id="GO:0003968">
    <property type="term" value="F:RNA-directed RNA polymerase activity"/>
    <property type="evidence" value="ECO:0007669"/>
    <property type="project" value="UniProtKB-KW"/>
</dbReference>
<keyword evidence="4 8" id="KW-0548">Nucleotidyltransferase</keyword>
<dbReference type="EC" id="2.7.7.48" evidence="8"/>
<keyword evidence="3 8" id="KW-0808">Transferase</keyword>
<comment type="similarity">
    <text evidence="1">Belongs to the totiviridae RNA-directed RNA polymerase family.</text>
</comment>
<accession>A0A6G9ELV2</accession>
<dbReference type="GO" id="GO:0039694">
    <property type="term" value="P:viral RNA genome replication"/>
    <property type="evidence" value="ECO:0007669"/>
    <property type="project" value="InterPro"/>
</dbReference>
<keyword evidence="2 8" id="KW-0696">RNA-directed RNA polymerase</keyword>
<evidence type="ECO:0000256" key="3">
    <source>
        <dbReference type="ARBA" id="ARBA00022679"/>
    </source>
</evidence>
<organism evidence="10">
    <name type="scientific">Erysiphales associated totivirus 9</name>
    <dbReference type="NCBI Taxonomy" id="2719860"/>
    <lineage>
        <taxon>Viruses</taxon>
        <taxon>Riboviria</taxon>
        <taxon>Orthornavirae</taxon>
        <taxon>Duplornaviricota</taxon>
        <taxon>Chrymotiviricetes</taxon>
        <taxon>Ghabrivirales</taxon>
        <taxon>Alphatotivirineae</taxon>
        <taxon>Orthototiviridae</taxon>
        <taxon>Totivirus</taxon>
    </lineage>
</organism>
<dbReference type="PROSITE" id="PS50507">
    <property type="entry name" value="RDRP_SSRNA_POS"/>
    <property type="match status" value="1"/>
</dbReference>
<evidence type="ECO:0000256" key="4">
    <source>
        <dbReference type="ARBA" id="ARBA00022695"/>
    </source>
</evidence>
<evidence type="ECO:0000256" key="8">
    <source>
        <dbReference type="RuleBase" id="RU364050"/>
    </source>
</evidence>
<dbReference type="InterPro" id="IPR043502">
    <property type="entry name" value="DNA/RNA_pol_sf"/>
</dbReference>
<name>A0A6G9ELV2_9VIRU</name>
<evidence type="ECO:0000256" key="6">
    <source>
        <dbReference type="ARBA" id="ARBA00022953"/>
    </source>
</evidence>
<evidence type="ECO:0000256" key="5">
    <source>
        <dbReference type="ARBA" id="ARBA00022741"/>
    </source>
</evidence>
<dbReference type="SUPFAM" id="SSF56672">
    <property type="entry name" value="DNA/RNA polymerases"/>
    <property type="match status" value="1"/>
</dbReference>
<dbReference type="InterPro" id="IPR001795">
    <property type="entry name" value="RNA-dir_pol_luteovirus"/>
</dbReference>
<proteinExistence type="inferred from homology"/>
<evidence type="ECO:0000256" key="7">
    <source>
        <dbReference type="ARBA" id="ARBA00048744"/>
    </source>
</evidence>
<comment type="catalytic activity">
    <reaction evidence="7 8">
        <text>RNA(n) + a ribonucleoside 5'-triphosphate = RNA(n+1) + diphosphate</text>
        <dbReference type="Rhea" id="RHEA:21248"/>
        <dbReference type="Rhea" id="RHEA-COMP:14527"/>
        <dbReference type="Rhea" id="RHEA-COMP:17342"/>
        <dbReference type="ChEBI" id="CHEBI:33019"/>
        <dbReference type="ChEBI" id="CHEBI:61557"/>
        <dbReference type="ChEBI" id="CHEBI:140395"/>
        <dbReference type="EC" id="2.7.7.48"/>
    </reaction>
</comment>
<sequence length="737" mass="82780">MLGQYSDVLIRFSRIQYGPDLFPYGTVTERDILSALFRVTAGSENYSSTAFPMVRRVLAGTHKLDHASVSRDHLRHVTPVELYSAYGEELLEHTGVCRFLERLLRRCESRASVYESAFTGLMLWAQLIPPELKQWVDKSSMWLHDYDDLSDFFSKVKANYSLKFKALQNNISTNLTPLFELEVLVNRGMGAIDWEAEKLNRTKPNLTSFSEEEIFDVVRNILSEARIAGGKPAKTTWSRHWDERWLWAPTGTYHSQYDEDQQYKAGCRTLNSKFYALSRMPELSFAHFFNRSPACKARASVKYEWGKQRAIYGVDVTNFIMSGFAFKGCEEAISKLYPIGLEAKEEKVAAHVKEVLKDGVPFCFDFEDFNSQHSLGAMRAVMLAYKAVFEHDLDQAQLRAIDWMVESLSCTRVASPAGEFAITDTLMSGSRLTTFMNTLLNDAYVRLIWRGQVTSTLHNGDDVLAAVETYGQVQKLLSGAVEHNVRFQMSKCFLASIAEFLRVDHKAGSGSQYLARACATLVHGPTDALDPRDPVQQLDAMQVRADEAVARGADISAVSKLTRVMRASIERRFKIPFDTAIIDDIHISRGGRATEITKRSLSKMVTRRQVTRASYGGDALIDMTKQFPGVDAYARMVVNKYDIASELHTIRGNMKSAIGRAAVEGGIGVDVTDVIPDHLAEIAANKRKAFSHVRLSLKANIARAFGIPILLGAEYGQQYNLLLYGSADKLTALRTWF</sequence>
<dbReference type="EMBL" id="MN628280">
    <property type="protein sequence ID" value="QIP68059.1"/>
    <property type="molecule type" value="Genomic_RNA"/>
</dbReference>
<dbReference type="GO" id="GO:0003723">
    <property type="term" value="F:RNA binding"/>
    <property type="evidence" value="ECO:0007669"/>
    <property type="project" value="InterPro"/>
</dbReference>
<dbReference type="GO" id="GO:0006351">
    <property type="term" value="P:DNA-templated transcription"/>
    <property type="evidence" value="ECO:0007669"/>
    <property type="project" value="InterPro"/>
</dbReference>
<feature type="domain" description="RdRp catalytic" evidence="9">
    <location>
        <begin position="359"/>
        <end position="475"/>
    </location>
</feature>
<protein>
    <recommendedName>
        <fullName evidence="8">RNA-directed RNA polymerase</fullName>
        <ecNumber evidence="8">2.7.7.48</ecNumber>
    </recommendedName>
</protein>
<keyword evidence="5 8" id="KW-0547">Nucleotide-binding</keyword>
<keyword evidence="6 8" id="KW-0693">Viral RNA replication</keyword>
<evidence type="ECO:0000313" key="10">
    <source>
        <dbReference type="EMBL" id="QIP68059.1"/>
    </source>
</evidence>